<organism evidence="3 4">
    <name type="scientific">Aurantimonas manganoxydans (strain ATCC BAA-1229 / DSM 21871 / SI85-9A1)</name>
    <dbReference type="NCBI Taxonomy" id="287752"/>
    <lineage>
        <taxon>Bacteria</taxon>
        <taxon>Pseudomonadati</taxon>
        <taxon>Pseudomonadota</taxon>
        <taxon>Alphaproteobacteria</taxon>
        <taxon>Hyphomicrobiales</taxon>
        <taxon>Aurantimonadaceae</taxon>
        <taxon>Aurantimonas</taxon>
    </lineage>
</organism>
<evidence type="ECO:0000313" key="4">
    <source>
        <dbReference type="Proteomes" id="UP000000321"/>
    </source>
</evidence>
<dbReference type="Gene3D" id="3.20.20.100">
    <property type="entry name" value="NADP-dependent oxidoreductase domain"/>
    <property type="match status" value="1"/>
</dbReference>
<dbReference type="InterPro" id="IPR036812">
    <property type="entry name" value="NAD(P)_OxRdtase_dom_sf"/>
</dbReference>
<evidence type="ECO:0000256" key="1">
    <source>
        <dbReference type="ARBA" id="ARBA00023002"/>
    </source>
</evidence>
<proteinExistence type="predicted"/>
<evidence type="ECO:0000313" key="3">
    <source>
        <dbReference type="EMBL" id="EAS49253.1"/>
    </source>
</evidence>
<dbReference type="SUPFAM" id="SSF51430">
    <property type="entry name" value="NAD(P)-linked oxidoreductase"/>
    <property type="match status" value="1"/>
</dbReference>
<reference evidence="3 4" key="1">
    <citation type="journal article" date="2008" name="Appl. Environ. Microbiol.">
        <title>Genomic insights into Mn(II) oxidation by the marine alphaproteobacterium Aurantimonas sp. strain SI85-9A1.</title>
        <authorList>
            <person name="Dick G.J."/>
            <person name="Podell S."/>
            <person name="Johnson H.A."/>
            <person name="Rivera-Espinoza Y."/>
            <person name="Bernier-Latmani R."/>
            <person name="McCarthy J.K."/>
            <person name="Torpey J.W."/>
            <person name="Clement B.G."/>
            <person name="Gaasterland T."/>
            <person name="Tebo B.M."/>
        </authorList>
    </citation>
    <scope>NUCLEOTIDE SEQUENCE [LARGE SCALE GENOMIC DNA]</scope>
    <source>
        <strain evidence="3 4">SI85-9A1</strain>
    </source>
</reference>
<dbReference type="GO" id="GO:0005829">
    <property type="term" value="C:cytosol"/>
    <property type="evidence" value="ECO:0007669"/>
    <property type="project" value="TreeGrafter"/>
</dbReference>
<dbReference type="InterPro" id="IPR050523">
    <property type="entry name" value="AKR_Detox_Biosynth"/>
</dbReference>
<dbReference type="Proteomes" id="UP000000321">
    <property type="component" value="Unassembled WGS sequence"/>
</dbReference>
<dbReference type="BioCyc" id="AURANTIMONAS:SI859A1_02854-MONOMER"/>
<feature type="domain" description="NADP-dependent oxidoreductase" evidence="2">
    <location>
        <begin position="18"/>
        <end position="304"/>
    </location>
</feature>
<dbReference type="PANTHER" id="PTHR43364">
    <property type="entry name" value="NADH-SPECIFIC METHYLGLYOXAL REDUCTASE-RELATED"/>
    <property type="match status" value="1"/>
</dbReference>
<dbReference type="PANTHER" id="PTHR43364:SF4">
    <property type="entry name" value="NAD(P)-LINKED OXIDOREDUCTASE SUPERFAMILY PROTEIN"/>
    <property type="match status" value="1"/>
</dbReference>
<keyword evidence="1" id="KW-0560">Oxidoreductase</keyword>
<name>Q1YGH2_AURMS</name>
<dbReference type="RefSeq" id="WP_009210673.1">
    <property type="nucleotide sequence ID" value="NZ_BBWP01000008.1"/>
</dbReference>
<keyword evidence="4" id="KW-1185">Reference proteome</keyword>
<dbReference type="GO" id="GO:0016491">
    <property type="term" value="F:oxidoreductase activity"/>
    <property type="evidence" value="ECO:0007669"/>
    <property type="project" value="UniProtKB-KW"/>
</dbReference>
<evidence type="ECO:0000259" key="2">
    <source>
        <dbReference type="Pfam" id="PF00248"/>
    </source>
</evidence>
<gene>
    <name evidence="3" type="ORF">SI859A1_02854</name>
</gene>
<dbReference type="Pfam" id="PF00248">
    <property type="entry name" value="Aldo_ket_red"/>
    <property type="match status" value="1"/>
</dbReference>
<comment type="caution">
    <text evidence="3">The sequence shown here is derived from an EMBL/GenBank/DDBJ whole genome shotgun (WGS) entry which is preliminary data.</text>
</comment>
<dbReference type="OrthoDB" id="9774523at2"/>
<accession>Q1YGH2</accession>
<dbReference type="HOGENOM" id="CLU_023205_2_0_5"/>
<dbReference type="InterPro" id="IPR023210">
    <property type="entry name" value="NADP_OxRdtase_dom"/>
</dbReference>
<dbReference type="EMBL" id="AAPJ01000005">
    <property type="protein sequence ID" value="EAS49253.1"/>
    <property type="molecule type" value="Genomic_DNA"/>
</dbReference>
<sequence length="336" mass="36586">MTTIPTIPLFRGGPEVARLCLGTMMFADRTDEAEAARMLDRYFEVGGNFIDTADSYTGGKSEAMLGRLLKERRADCVLATKVGNPVTDVEGSGGLSPAWIARAAEMSRERLQTETIDLYYLHLDDETTPLDEVIGALGELIAKGTIRHWGFSNFRGWKIADMVRIADRLGVARPVVAQPYYHMLNRTAEPDYLPACHHFGIAVVPYSPLGRGILTGKYRGGVPDDSRAARGDKRMLEAEFLPGTIEAANKAADYAEQSGRDPGAMALNWLLANAAVSSILMGPRSLAQLDGYLGVVGARYDADDEAFLSGLCASGHTPVVGHSDPRYPYRGRVLRF</sequence>
<protein>
    <submittedName>
        <fullName evidence="3">Putative aldo/keto reductase</fullName>
    </submittedName>
</protein>
<dbReference type="AlphaFoldDB" id="Q1YGH2"/>